<proteinExistence type="predicted"/>
<dbReference type="AlphaFoldDB" id="A0AAU2K0G2"/>
<gene>
    <name evidence="1" type="ORF">OG327_31510</name>
</gene>
<accession>A0AAU2K0G2</accession>
<name>A0AAU2K0G2_9ACTN</name>
<reference evidence="1" key="1">
    <citation type="submission" date="2022-10" db="EMBL/GenBank/DDBJ databases">
        <title>The complete genomes of actinobacterial strains from the NBC collection.</title>
        <authorList>
            <person name="Joergensen T.S."/>
            <person name="Alvarez Arevalo M."/>
            <person name="Sterndorff E.B."/>
            <person name="Faurdal D."/>
            <person name="Vuksanovic O."/>
            <person name="Mourched A.-S."/>
            <person name="Charusanti P."/>
            <person name="Shaw S."/>
            <person name="Blin K."/>
            <person name="Weber T."/>
        </authorList>
    </citation>
    <scope>NUCLEOTIDE SEQUENCE</scope>
    <source>
        <strain evidence="1">NBC_00049</strain>
    </source>
</reference>
<organism evidence="1">
    <name type="scientific">Streptomyces sp. NBC_00049</name>
    <dbReference type="NCBI Taxonomy" id="2903617"/>
    <lineage>
        <taxon>Bacteria</taxon>
        <taxon>Bacillati</taxon>
        <taxon>Actinomycetota</taxon>
        <taxon>Actinomycetes</taxon>
        <taxon>Kitasatosporales</taxon>
        <taxon>Streptomycetaceae</taxon>
        <taxon>Streptomyces</taxon>
    </lineage>
</organism>
<evidence type="ECO:0000313" key="1">
    <source>
        <dbReference type="EMBL" id="WTU77492.1"/>
    </source>
</evidence>
<protein>
    <submittedName>
        <fullName evidence="1">Uncharacterized protein</fullName>
    </submittedName>
</protein>
<dbReference type="EMBL" id="CP108264">
    <property type="protein sequence ID" value="WTU77492.1"/>
    <property type="molecule type" value="Genomic_DNA"/>
</dbReference>
<sequence>MPLIDADRARRALAALAETSRACQSTVTASAQRYIGDFAREVSEHLPGQWTVQVENYGLSVWQDDLAAGLWATGPILRHLQHNRVPSAAILQSEAGTELAIVHDPFSRVYHVGMLAPKDMYLDESVTPPPSISVHPAAVPAARKIISSLLPSYHRAVFETQLNHLADDLAWAQEEFEPGAVQDPPQQDLAKAFDRFTAIAPHIIASLRTNDALAFDARERAVLEHMDAAFGQPGPGREDAGTARENPSLDLLAMWMTEGEGLVELARSAARAGTTQTALGLVRAVEVPRALPSSPTQVGAGPSRR</sequence>